<comment type="similarity">
    <text evidence="1">Belongs to the peptidase M28 family. M28B subfamily.</text>
</comment>
<evidence type="ECO:0000313" key="6">
    <source>
        <dbReference type="EMBL" id="TCD69886.1"/>
    </source>
</evidence>
<dbReference type="AlphaFoldDB" id="A0A4R0RQ66"/>
<dbReference type="Pfam" id="PF04389">
    <property type="entry name" value="Peptidase_M28"/>
    <property type="match status" value="1"/>
</dbReference>
<dbReference type="Pfam" id="PF04253">
    <property type="entry name" value="TFR_dimer"/>
    <property type="match status" value="1"/>
</dbReference>
<sequence length="951" mass="104730">MGEFKVQPSSDAEKTRLLHIEQQLQAQARADLGLPRPVATREAPKRRRTFKVLLQAIVLSLVVAVAHRYVYVIRPEVHRESEAWLANPYEKLRMLEHGYPGHGHGHGHGAAKGNGEHHPHPRHPGKHQEILNGKLAEKLFLTVPNAASAIEASRNYAGKPHLAGTPGDLQTAKDFLSLLQTELGATSPAEPASAEPIFSAGTPESRNATLNIPTLDKPTAWIDVYYPVMNTPLDHSLEILGEDGEAAWKAELEEVAEVQDPDAHKYAEAVPTWHGLSKGGEVKGKLIYANYGRQEDYKALIDSGVSLNGTIVLTRYGGIFRGLKVKGAQELGAAGVLIYSDPRDDGTVTTDNGYATYPFGPARNPTSVQRGSVQYLSSYPGDPTTPGHPSYENSTRTDGGNVPGIPSLPISWNNARVLLKEIAEDGQNRVVSLVNHVDDKVIPIWNTMGVIPGHIKDEVVFVGNHRDAWVLGATDPSSGTVSVHEMVRGLGALVKKGWKPLRTIVIGSWDAEEYGLIGSTEYGEDFADFIDKYAVAYLNLDSSVSGSRYHVGASPSLAHFVRSVSEKVPHPTKPGLTLWDANRDQGVLYGDKLDEELVQMYEEDLLNADSVGVSPLGSGSDYTVFLQRIGVASTDGGFASTLHDPVYHYHSVFDSQPWQEKYGDPGFLRHVAIAKSFGLQALGLADSIVLPLNTTHYAVELGAYLDKVESIAGTTSLDVDLSSLRGSINKLQSASLALDKEKYKAERDLRRIIRSIIRRRIFKRNARKAVCAIKKVFGKKCECPHKKALREQHTFHHDHVPTFKSVSGEDVKPRVGRYPGWLSEQRAEERTRFGHYGAADKPKFPYKRLRHAIERLRTVNKKLVAFERGFIHPDGIKDREWYRHLGVAPGKWLGYGATTFPALTESFTIERNTTLAKYEADRLKGLIDKLADGIKPAGCPRARNHARSQAV</sequence>
<feature type="region of interest" description="Disordered" evidence="2">
    <location>
        <begin position="380"/>
        <end position="403"/>
    </location>
</feature>
<organism evidence="6 7">
    <name type="scientific">Steccherinum ochraceum</name>
    <dbReference type="NCBI Taxonomy" id="92696"/>
    <lineage>
        <taxon>Eukaryota</taxon>
        <taxon>Fungi</taxon>
        <taxon>Dikarya</taxon>
        <taxon>Basidiomycota</taxon>
        <taxon>Agaricomycotina</taxon>
        <taxon>Agaricomycetes</taxon>
        <taxon>Polyporales</taxon>
        <taxon>Steccherinaceae</taxon>
        <taxon>Steccherinum</taxon>
    </lineage>
</organism>
<gene>
    <name evidence="6" type="ORF">EIP91_005963</name>
</gene>
<dbReference type="OrthoDB" id="5841748at2759"/>
<dbReference type="SUPFAM" id="SSF53187">
    <property type="entry name" value="Zn-dependent exopeptidases"/>
    <property type="match status" value="1"/>
</dbReference>
<dbReference type="Gene3D" id="3.40.630.10">
    <property type="entry name" value="Zn peptidases"/>
    <property type="match status" value="1"/>
</dbReference>
<reference evidence="6 7" key="1">
    <citation type="submission" date="2018-11" db="EMBL/GenBank/DDBJ databases">
        <title>Genome assembly of Steccherinum ochraceum LE-BIN_3174, the white-rot fungus of the Steccherinaceae family (The Residual Polyporoid clade, Polyporales, Basidiomycota).</title>
        <authorList>
            <person name="Fedorova T.V."/>
            <person name="Glazunova O.A."/>
            <person name="Landesman E.O."/>
            <person name="Moiseenko K.V."/>
            <person name="Psurtseva N.V."/>
            <person name="Savinova O.S."/>
            <person name="Shakhova N.V."/>
            <person name="Tyazhelova T.V."/>
            <person name="Vasina D.V."/>
        </authorList>
    </citation>
    <scope>NUCLEOTIDE SEQUENCE [LARGE SCALE GENOMIC DNA]</scope>
    <source>
        <strain evidence="6 7">LE-BIN_3174</strain>
    </source>
</reference>
<dbReference type="PANTHER" id="PTHR10404">
    <property type="entry name" value="N-ACETYLATED-ALPHA-LINKED ACIDIC DIPEPTIDASE"/>
    <property type="match status" value="1"/>
</dbReference>
<dbReference type="Proteomes" id="UP000292702">
    <property type="component" value="Unassembled WGS sequence"/>
</dbReference>
<dbReference type="InterPro" id="IPR046450">
    <property type="entry name" value="PA_dom_sf"/>
</dbReference>
<feature type="domain" description="Peptidase M28" evidence="5">
    <location>
        <begin position="446"/>
        <end position="578"/>
    </location>
</feature>
<dbReference type="STRING" id="92696.A0A4R0RQ66"/>
<evidence type="ECO:0000256" key="2">
    <source>
        <dbReference type="SAM" id="MobiDB-lite"/>
    </source>
</evidence>
<dbReference type="CDD" id="cd02121">
    <property type="entry name" value="PA_GCPII_like"/>
    <property type="match status" value="1"/>
</dbReference>
<dbReference type="SUPFAM" id="SSF52025">
    <property type="entry name" value="PA domain"/>
    <property type="match status" value="1"/>
</dbReference>
<accession>A0A4R0RQ66</accession>
<dbReference type="InterPro" id="IPR003137">
    <property type="entry name" value="PA_domain"/>
</dbReference>
<dbReference type="CDD" id="cd08022">
    <property type="entry name" value="M28_PSMA_like"/>
    <property type="match status" value="1"/>
</dbReference>
<evidence type="ECO:0000259" key="4">
    <source>
        <dbReference type="Pfam" id="PF04253"/>
    </source>
</evidence>
<evidence type="ECO:0000259" key="3">
    <source>
        <dbReference type="Pfam" id="PF02225"/>
    </source>
</evidence>
<dbReference type="InterPro" id="IPR039373">
    <property type="entry name" value="Peptidase_M28B"/>
</dbReference>
<keyword evidence="7" id="KW-1185">Reference proteome</keyword>
<dbReference type="PANTHER" id="PTHR10404:SF46">
    <property type="entry name" value="VACUOLAR PROTEIN SORTING-ASSOCIATED PROTEIN 70"/>
    <property type="match status" value="1"/>
</dbReference>
<dbReference type="FunFam" id="3.40.630.10:FF:000101">
    <property type="entry name" value="N-acetylated alpha-linked acidic dipeptidase like 1"/>
    <property type="match status" value="1"/>
</dbReference>
<dbReference type="EMBL" id="RWJN01000032">
    <property type="protein sequence ID" value="TCD69886.1"/>
    <property type="molecule type" value="Genomic_DNA"/>
</dbReference>
<name>A0A4R0RQ66_9APHY</name>
<dbReference type="InterPro" id="IPR007365">
    <property type="entry name" value="TFR-like_dimer_dom"/>
</dbReference>
<dbReference type="InterPro" id="IPR007484">
    <property type="entry name" value="Peptidase_M28"/>
</dbReference>
<dbReference type="Pfam" id="PF02225">
    <property type="entry name" value="PA"/>
    <property type="match status" value="1"/>
</dbReference>
<feature type="domain" description="PA" evidence="3">
    <location>
        <begin position="282"/>
        <end position="358"/>
    </location>
</feature>
<feature type="domain" description="Transferrin receptor-like dimerisation" evidence="4">
    <location>
        <begin position="855"/>
        <end position="932"/>
    </location>
</feature>
<protein>
    <recommendedName>
        <fullName evidence="8">Zn-dependent exopeptidase</fullName>
    </recommendedName>
</protein>
<comment type="caution">
    <text evidence="6">The sequence shown here is derived from an EMBL/GenBank/DDBJ whole genome shotgun (WGS) entry which is preliminary data.</text>
</comment>
<evidence type="ECO:0000256" key="1">
    <source>
        <dbReference type="ARBA" id="ARBA00005634"/>
    </source>
</evidence>
<evidence type="ECO:0000259" key="5">
    <source>
        <dbReference type="Pfam" id="PF04389"/>
    </source>
</evidence>
<feature type="region of interest" description="Disordered" evidence="2">
    <location>
        <begin position="97"/>
        <end position="127"/>
    </location>
</feature>
<dbReference type="InterPro" id="IPR036757">
    <property type="entry name" value="TFR-like_dimer_dom_sf"/>
</dbReference>
<dbReference type="Gene3D" id="1.20.930.40">
    <property type="entry name" value="Transferrin receptor-like, dimerisation domain"/>
    <property type="match status" value="1"/>
</dbReference>
<dbReference type="GO" id="GO:0004180">
    <property type="term" value="F:carboxypeptidase activity"/>
    <property type="evidence" value="ECO:0007669"/>
    <property type="project" value="TreeGrafter"/>
</dbReference>
<proteinExistence type="inferred from homology"/>
<evidence type="ECO:0000313" key="7">
    <source>
        <dbReference type="Proteomes" id="UP000292702"/>
    </source>
</evidence>
<dbReference type="Gene3D" id="3.50.30.30">
    <property type="match status" value="1"/>
</dbReference>
<dbReference type="SUPFAM" id="SSF47672">
    <property type="entry name" value="Transferrin receptor-like dimerisation domain"/>
    <property type="match status" value="2"/>
</dbReference>
<evidence type="ECO:0008006" key="8">
    <source>
        <dbReference type="Google" id="ProtNLM"/>
    </source>
</evidence>